<dbReference type="Proteomes" id="UP001262754">
    <property type="component" value="Unassembled WGS sequence"/>
</dbReference>
<reference evidence="4 5" key="1">
    <citation type="submission" date="2023-07" db="EMBL/GenBank/DDBJ databases">
        <title>Sorghum-associated microbial communities from plants grown in Nebraska, USA.</title>
        <authorList>
            <person name="Schachtman D."/>
        </authorList>
    </citation>
    <scope>NUCLEOTIDE SEQUENCE [LARGE SCALE GENOMIC DNA]</scope>
    <source>
        <strain evidence="4 5">DS2154</strain>
    </source>
</reference>
<dbReference type="EMBL" id="JAVDRL010000001">
    <property type="protein sequence ID" value="MDR6529392.1"/>
    <property type="molecule type" value="Genomic_DNA"/>
</dbReference>
<keyword evidence="5" id="KW-1185">Reference proteome</keyword>
<name>A0ABU1MT82_9CAUL</name>
<gene>
    <name evidence="4" type="ORF">J2800_000107</name>
</gene>
<dbReference type="InterPro" id="IPR027385">
    <property type="entry name" value="Beta-barrel_OMP"/>
</dbReference>
<dbReference type="Pfam" id="PF13505">
    <property type="entry name" value="OMP_b-brl"/>
    <property type="match status" value="1"/>
</dbReference>
<feature type="domain" description="Outer membrane protein beta-barrel" evidence="3">
    <location>
        <begin position="14"/>
        <end position="181"/>
    </location>
</feature>
<evidence type="ECO:0000313" key="4">
    <source>
        <dbReference type="EMBL" id="MDR6529392.1"/>
    </source>
</evidence>
<accession>A0ABU1MT82</accession>
<feature type="signal peptide" evidence="2">
    <location>
        <begin position="1"/>
        <end position="28"/>
    </location>
</feature>
<protein>
    <submittedName>
        <fullName evidence="4">Opacity protein-like surface antigen</fullName>
    </submittedName>
</protein>
<sequence>MKTLMSAAVLAAPVVAMAVAAAPSLSHAQDTGVYGTLGYAGSRAEGADTGAVQGRLGAKLTPHFGVEGELSGGVKDDDIDTNGVRSNIEQTHSAAVYGVGFLPVTPNIDLIGRVGYGNTQFKQTLAGVESKFDADSVNYGVGAQYKVDDKNGVRVDYTRQQFRDNDAADANVVSVGYARKF</sequence>
<organism evidence="4 5">
    <name type="scientific">Caulobacter rhizosphaerae</name>
    <dbReference type="NCBI Taxonomy" id="2010972"/>
    <lineage>
        <taxon>Bacteria</taxon>
        <taxon>Pseudomonadati</taxon>
        <taxon>Pseudomonadota</taxon>
        <taxon>Alphaproteobacteria</taxon>
        <taxon>Caulobacterales</taxon>
        <taxon>Caulobacteraceae</taxon>
        <taxon>Caulobacter</taxon>
    </lineage>
</organism>
<keyword evidence="1 2" id="KW-0732">Signal</keyword>
<evidence type="ECO:0000256" key="1">
    <source>
        <dbReference type="ARBA" id="ARBA00022729"/>
    </source>
</evidence>
<feature type="chain" id="PRO_5047021969" evidence="2">
    <location>
        <begin position="29"/>
        <end position="181"/>
    </location>
</feature>
<evidence type="ECO:0000256" key="2">
    <source>
        <dbReference type="SAM" id="SignalP"/>
    </source>
</evidence>
<evidence type="ECO:0000313" key="5">
    <source>
        <dbReference type="Proteomes" id="UP001262754"/>
    </source>
</evidence>
<evidence type="ECO:0000259" key="3">
    <source>
        <dbReference type="Pfam" id="PF13505"/>
    </source>
</evidence>
<dbReference type="RefSeq" id="WP_057186073.1">
    <property type="nucleotide sequence ID" value="NZ_BMLD01000005.1"/>
</dbReference>
<dbReference type="InterPro" id="IPR011250">
    <property type="entry name" value="OMP/PagP_B-barrel"/>
</dbReference>
<dbReference type="Gene3D" id="2.40.160.20">
    <property type="match status" value="1"/>
</dbReference>
<comment type="caution">
    <text evidence="4">The sequence shown here is derived from an EMBL/GenBank/DDBJ whole genome shotgun (WGS) entry which is preliminary data.</text>
</comment>
<proteinExistence type="predicted"/>
<dbReference type="SUPFAM" id="SSF56925">
    <property type="entry name" value="OMPA-like"/>
    <property type="match status" value="1"/>
</dbReference>